<dbReference type="SUPFAM" id="SSF57850">
    <property type="entry name" value="RING/U-box"/>
    <property type="match status" value="1"/>
</dbReference>
<name>A0A5C3KAD6_COPMA</name>
<feature type="domain" description="RING-type" evidence="6">
    <location>
        <begin position="6"/>
        <end position="53"/>
    </location>
</feature>
<feature type="region of interest" description="Disordered" evidence="5">
    <location>
        <begin position="248"/>
        <end position="273"/>
    </location>
</feature>
<keyword evidence="2 4" id="KW-0863">Zinc-finger</keyword>
<reference evidence="7 8" key="1">
    <citation type="journal article" date="2019" name="Nat. Ecol. Evol.">
        <title>Megaphylogeny resolves global patterns of mushroom evolution.</title>
        <authorList>
            <person name="Varga T."/>
            <person name="Krizsan K."/>
            <person name="Foldi C."/>
            <person name="Dima B."/>
            <person name="Sanchez-Garcia M."/>
            <person name="Sanchez-Ramirez S."/>
            <person name="Szollosi G.J."/>
            <person name="Szarkandi J.G."/>
            <person name="Papp V."/>
            <person name="Albert L."/>
            <person name="Andreopoulos W."/>
            <person name="Angelini C."/>
            <person name="Antonin V."/>
            <person name="Barry K.W."/>
            <person name="Bougher N.L."/>
            <person name="Buchanan P."/>
            <person name="Buyck B."/>
            <person name="Bense V."/>
            <person name="Catcheside P."/>
            <person name="Chovatia M."/>
            <person name="Cooper J."/>
            <person name="Damon W."/>
            <person name="Desjardin D."/>
            <person name="Finy P."/>
            <person name="Geml J."/>
            <person name="Haridas S."/>
            <person name="Hughes K."/>
            <person name="Justo A."/>
            <person name="Karasinski D."/>
            <person name="Kautmanova I."/>
            <person name="Kiss B."/>
            <person name="Kocsube S."/>
            <person name="Kotiranta H."/>
            <person name="LaButti K.M."/>
            <person name="Lechner B.E."/>
            <person name="Liimatainen K."/>
            <person name="Lipzen A."/>
            <person name="Lukacs Z."/>
            <person name="Mihaltcheva S."/>
            <person name="Morgado L.N."/>
            <person name="Niskanen T."/>
            <person name="Noordeloos M.E."/>
            <person name="Ohm R.A."/>
            <person name="Ortiz-Santana B."/>
            <person name="Ovrebo C."/>
            <person name="Racz N."/>
            <person name="Riley R."/>
            <person name="Savchenko A."/>
            <person name="Shiryaev A."/>
            <person name="Soop K."/>
            <person name="Spirin V."/>
            <person name="Szebenyi C."/>
            <person name="Tomsovsky M."/>
            <person name="Tulloss R.E."/>
            <person name="Uehling J."/>
            <person name="Grigoriev I.V."/>
            <person name="Vagvolgyi C."/>
            <person name="Papp T."/>
            <person name="Martin F.M."/>
            <person name="Miettinen O."/>
            <person name="Hibbett D.S."/>
            <person name="Nagy L.G."/>
        </authorList>
    </citation>
    <scope>NUCLEOTIDE SEQUENCE [LARGE SCALE GENOMIC DNA]</scope>
    <source>
        <strain evidence="7 8">CBS 121175</strain>
    </source>
</reference>
<dbReference type="PROSITE" id="PS50089">
    <property type="entry name" value="ZF_RING_2"/>
    <property type="match status" value="1"/>
</dbReference>
<protein>
    <recommendedName>
        <fullName evidence="6">RING-type domain-containing protein</fullName>
    </recommendedName>
</protein>
<evidence type="ECO:0000256" key="1">
    <source>
        <dbReference type="ARBA" id="ARBA00022723"/>
    </source>
</evidence>
<organism evidence="7 8">
    <name type="scientific">Coprinopsis marcescibilis</name>
    <name type="common">Agaric fungus</name>
    <name type="synonym">Psathyrella marcescibilis</name>
    <dbReference type="NCBI Taxonomy" id="230819"/>
    <lineage>
        <taxon>Eukaryota</taxon>
        <taxon>Fungi</taxon>
        <taxon>Dikarya</taxon>
        <taxon>Basidiomycota</taxon>
        <taxon>Agaricomycotina</taxon>
        <taxon>Agaricomycetes</taxon>
        <taxon>Agaricomycetidae</taxon>
        <taxon>Agaricales</taxon>
        <taxon>Agaricineae</taxon>
        <taxon>Psathyrellaceae</taxon>
        <taxon>Coprinopsis</taxon>
    </lineage>
</organism>
<evidence type="ECO:0000256" key="2">
    <source>
        <dbReference type="ARBA" id="ARBA00022771"/>
    </source>
</evidence>
<dbReference type="STRING" id="230819.A0A5C3KAD6"/>
<proteinExistence type="predicted"/>
<sequence length="273" mass="31396">MSGTQCSICLERFLDPVSIPCGHVYCSQCLVDHINSSQSSNPRRLTSTCPTCRTEFQLKTPDLKPLPRKLHPFFLPHIRRVFFDDAAEQRENPEEDEMKALRAQLAMYDEQVKVLQTRERHLMQACRLTAESAEEYMRRERVAKGRLREAHVQVNQMAGDVVRAERAVDVAEERERETASALAKAVDELANFRFECRANHVSKANLRVEEVSRRRSLGDENVPDDTDIYSPMKRMVRPLPRRRCRASLDMNSADATSKRPRLSQGSGRTLRQI</sequence>
<dbReference type="InterPro" id="IPR013083">
    <property type="entry name" value="Znf_RING/FYVE/PHD"/>
</dbReference>
<evidence type="ECO:0000313" key="7">
    <source>
        <dbReference type="EMBL" id="TFK17055.1"/>
    </source>
</evidence>
<evidence type="ECO:0000256" key="4">
    <source>
        <dbReference type="PROSITE-ProRule" id="PRU00175"/>
    </source>
</evidence>
<accession>A0A5C3KAD6</accession>
<evidence type="ECO:0000313" key="8">
    <source>
        <dbReference type="Proteomes" id="UP000307440"/>
    </source>
</evidence>
<evidence type="ECO:0000256" key="5">
    <source>
        <dbReference type="SAM" id="MobiDB-lite"/>
    </source>
</evidence>
<dbReference type="InterPro" id="IPR001841">
    <property type="entry name" value="Znf_RING"/>
</dbReference>
<dbReference type="InterPro" id="IPR027370">
    <property type="entry name" value="Znf-RING_euk"/>
</dbReference>
<dbReference type="InterPro" id="IPR017907">
    <property type="entry name" value="Znf_RING_CS"/>
</dbReference>
<gene>
    <name evidence="7" type="ORF">FA15DRAFT_676336</name>
</gene>
<dbReference type="SMART" id="SM00184">
    <property type="entry name" value="RING"/>
    <property type="match status" value="1"/>
</dbReference>
<dbReference type="Proteomes" id="UP000307440">
    <property type="component" value="Unassembled WGS sequence"/>
</dbReference>
<dbReference type="OrthoDB" id="6270329at2759"/>
<evidence type="ECO:0000259" key="6">
    <source>
        <dbReference type="PROSITE" id="PS50089"/>
    </source>
</evidence>
<dbReference type="Pfam" id="PF13445">
    <property type="entry name" value="zf-RING_UBOX"/>
    <property type="match status" value="1"/>
</dbReference>
<dbReference type="EMBL" id="ML210576">
    <property type="protein sequence ID" value="TFK17055.1"/>
    <property type="molecule type" value="Genomic_DNA"/>
</dbReference>
<keyword evidence="3" id="KW-0862">Zinc</keyword>
<dbReference type="PROSITE" id="PS00518">
    <property type="entry name" value="ZF_RING_1"/>
    <property type="match status" value="1"/>
</dbReference>
<dbReference type="GO" id="GO:0008270">
    <property type="term" value="F:zinc ion binding"/>
    <property type="evidence" value="ECO:0007669"/>
    <property type="project" value="UniProtKB-KW"/>
</dbReference>
<keyword evidence="1" id="KW-0479">Metal-binding</keyword>
<evidence type="ECO:0000256" key="3">
    <source>
        <dbReference type="ARBA" id="ARBA00022833"/>
    </source>
</evidence>
<feature type="compositionally biased region" description="Polar residues" evidence="5">
    <location>
        <begin position="263"/>
        <end position="273"/>
    </location>
</feature>
<keyword evidence="8" id="KW-1185">Reference proteome</keyword>
<dbReference type="AlphaFoldDB" id="A0A5C3KAD6"/>
<dbReference type="Gene3D" id="3.30.40.10">
    <property type="entry name" value="Zinc/RING finger domain, C3HC4 (zinc finger)"/>
    <property type="match status" value="1"/>
</dbReference>